<evidence type="ECO:0000313" key="1">
    <source>
        <dbReference type="EMBL" id="AXY81364.1"/>
    </source>
</evidence>
<accession>A0A385IFA6</accession>
<evidence type="ECO:0000313" key="2">
    <source>
        <dbReference type="Proteomes" id="UP000261755"/>
    </source>
</evidence>
<sequence length="94" mass="11099">MVISKIYSEIPWDEYTHHKKVANLDADILILVPDEQSLHELQGLLFLHNKKAEVHLLEPGTPMSWQGRFSPWHLNTDKYILSFEDNTPIYKERQ</sequence>
<proteinExistence type="predicted"/>
<dbReference type="EMBL" id="MH669274">
    <property type="protein sequence ID" value="AXY81364.1"/>
    <property type="molecule type" value="Genomic_DNA"/>
</dbReference>
<organism evidence="1 2">
    <name type="scientific">Escherichia phage PD38</name>
    <dbReference type="NCBI Taxonomy" id="2316016"/>
    <lineage>
        <taxon>Viruses</taxon>
        <taxon>Duplodnaviria</taxon>
        <taxon>Heunggongvirae</taxon>
        <taxon>Uroviricota</taxon>
        <taxon>Caudoviricetes</taxon>
        <taxon>Schitoviridae</taxon>
        <taxon>Enquatrovirinae</taxon>
        <taxon>Gamaleyavirus</taxon>
        <taxon>Gamaleyavirus Bp4</taxon>
    </lineage>
</organism>
<reference evidence="2" key="1">
    <citation type="submission" date="2018-07" db="EMBL/GenBank/DDBJ databases">
        <authorList>
            <person name="Liu G."/>
            <person name="Sun H."/>
            <person name="Ren H."/>
            <person name="Pan Q."/>
        </authorList>
    </citation>
    <scope>NUCLEOTIDE SEQUENCE [LARGE SCALE GENOMIC DNA]</scope>
</reference>
<name>A0A385IFA6_9CAUD</name>
<protein>
    <submittedName>
        <fullName evidence="1">Uncharacterized protein</fullName>
    </submittedName>
</protein>
<dbReference type="Proteomes" id="UP000261755">
    <property type="component" value="Segment"/>
</dbReference>